<evidence type="ECO:0000313" key="2">
    <source>
        <dbReference type="Proteomes" id="UP001054945"/>
    </source>
</evidence>
<accession>A0AAV4XXK1</accession>
<reference evidence="1 2" key="1">
    <citation type="submission" date="2021-06" db="EMBL/GenBank/DDBJ databases">
        <title>Caerostris extrusa draft genome.</title>
        <authorList>
            <person name="Kono N."/>
            <person name="Arakawa K."/>
        </authorList>
    </citation>
    <scope>NUCLEOTIDE SEQUENCE [LARGE SCALE GENOMIC DNA]</scope>
</reference>
<comment type="caution">
    <text evidence="1">The sequence shown here is derived from an EMBL/GenBank/DDBJ whole genome shotgun (WGS) entry which is preliminary data.</text>
</comment>
<name>A0AAV4XXK1_CAEEX</name>
<organism evidence="1 2">
    <name type="scientific">Caerostris extrusa</name>
    <name type="common">Bark spider</name>
    <name type="synonym">Caerostris bankana</name>
    <dbReference type="NCBI Taxonomy" id="172846"/>
    <lineage>
        <taxon>Eukaryota</taxon>
        <taxon>Metazoa</taxon>
        <taxon>Ecdysozoa</taxon>
        <taxon>Arthropoda</taxon>
        <taxon>Chelicerata</taxon>
        <taxon>Arachnida</taxon>
        <taxon>Araneae</taxon>
        <taxon>Araneomorphae</taxon>
        <taxon>Entelegynae</taxon>
        <taxon>Araneoidea</taxon>
        <taxon>Araneidae</taxon>
        <taxon>Caerostris</taxon>
    </lineage>
</organism>
<proteinExistence type="predicted"/>
<dbReference type="Proteomes" id="UP001054945">
    <property type="component" value="Unassembled WGS sequence"/>
</dbReference>
<keyword evidence="2" id="KW-1185">Reference proteome</keyword>
<sequence>MPQRSILKSCVMTSDYVIPCCLTKTTLARSLASEIPPSPRKRVATLNALQATFNCYRKKAGFSFPLGCFFPFFLSPPPHQSTTRDLSKYPIPFLFLFT</sequence>
<gene>
    <name evidence="1" type="ORF">CEXT_765641</name>
</gene>
<dbReference type="EMBL" id="BPLR01018327">
    <property type="protein sequence ID" value="GIY98714.1"/>
    <property type="molecule type" value="Genomic_DNA"/>
</dbReference>
<evidence type="ECO:0000313" key="1">
    <source>
        <dbReference type="EMBL" id="GIY98714.1"/>
    </source>
</evidence>
<protein>
    <submittedName>
        <fullName evidence="1">Uncharacterized protein</fullName>
    </submittedName>
</protein>
<dbReference type="AlphaFoldDB" id="A0AAV4XXK1"/>